<evidence type="ECO:0000313" key="3">
    <source>
        <dbReference type="EMBL" id="MBC9176130.1"/>
    </source>
</evidence>
<organism evidence="3 4">
    <name type="scientific">Pseudoroseomonas ludipueritiae</name>
    <dbReference type="NCBI Taxonomy" id="198093"/>
    <lineage>
        <taxon>Bacteria</taxon>
        <taxon>Pseudomonadati</taxon>
        <taxon>Pseudomonadota</taxon>
        <taxon>Alphaproteobacteria</taxon>
        <taxon>Acetobacterales</taxon>
        <taxon>Acetobacteraceae</taxon>
        <taxon>Pseudoroseomonas</taxon>
    </lineage>
</organism>
<dbReference type="Pfam" id="PF07510">
    <property type="entry name" value="GmrSD_C"/>
    <property type="match status" value="1"/>
</dbReference>
<evidence type="ECO:0000259" key="2">
    <source>
        <dbReference type="Pfam" id="PF07510"/>
    </source>
</evidence>
<dbReference type="RefSeq" id="WP_187777294.1">
    <property type="nucleotide sequence ID" value="NZ_JACTUZ010000008.1"/>
</dbReference>
<reference evidence="3 4" key="1">
    <citation type="journal article" date="2009" name="Int. J. Syst. Evol. Microbiol.">
        <title>Transfer of Teichococcus ludipueritiae and Muricoccus roseus to the genus Roseomonas, as Roseomonas ludipueritiae comb. nov. and Roseomonas rosea comb. nov., respectively, and emended description of the genus Roseomonas.</title>
        <authorList>
            <person name="Sanchez-Porro C."/>
            <person name="Gallego V."/>
            <person name="Busse H.J."/>
            <person name="Kampfer P."/>
            <person name="Ventosa A."/>
        </authorList>
    </citation>
    <scope>NUCLEOTIDE SEQUENCE [LARGE SCALE GENOMIC DNA]</scope>
    <source>
        <strain evidence="3 4">DSM 14915</strain>
    </source>
</reference>
<proteinExistence type="predicted"/>
<name>A0ABR7R3D7_9PROT</name>
<dbReference type="Pfam" id="PF03235">
    <property type="entry name" value="GmrSD_N"/>
    <property type="match status" value="1"/>
</dbReference>
<dbReference type="EMBL" id="JACTUZ010000008">
    <property type="protein sequence ID" value="MBC9176130.1"/>
    <property type="molecule type" value="Genomic_DNA"/>
</dbReference>
<evidence type="ECO:0000313" key="4">
    <source>
        <dbReference type="Proteomes" id="UP000603940"/>
    </source>
</evidence>
<gene>
    <name evidence="3" type="ORF">IBL25_04105</name>
</gene>
<feature type="domain" description="GmrSD restriction endonucleases C-terminal" evidence="2">
    <location>
        <begin position="432"/>
        <end position="579"/>
    </location>
</feature>
<dbReference type="PANTHER" id="PTHR35149">
    <property type="entry name" value="SLL5132 PROTEIN"/>
    <property type="match status" value="1"/>
</dbReference>
<dbReference type="InterPro" id="IPR011089">
    <property type="entry name" value="GmrSD_C"/>
</dbReference>
<dbReference type="PANTHER" id="PTHR35149:SF1">
    <property type="entry name" value="DUF5655 DOMAIN-CONTAINING PROTEIN"/>
    <property type="match status" value="1"/>
</dbReference>
<feature type="domain" description="GmrSD restriction endonucleases N-terminal" evidence="1">
    <location>
        <begin position="2"/>
        <end position="232"/>
    </location>
</feature>
<comment type="caution">
    <text evidence="3">The sequence shown here is derived from an EMBL/GenBank/DDBJ whole genome shotgun (WGS) entry which is preliminary data.</text>
</comment>
<accession>A0ABR7R3D7</accession>
<dbReference type="Proteomes" id="UP000603940">
    <property type="component" value="Unassembled WGS sequence"/>
</dbReference>
<sequence length="592" mass="67126">MGDLFSRENVFAVPLFQRPYVWDEDRWELLWDDVTRVTEETLAATRAPRRHFLGSIVVQQRPNGVAQVPRREVIDGQQRLTTLQVLLKAVADALEADLVTADTALPFATLLRHPFAIQTDVEGSYKVWPTNVDRPAFREVMDGLARRGVDADDRFSGAYRFFRGKAEAWILAAGDDPEIRARRAEALARSLRQHLWLIVLNLAEDDQAQVIFETLNARGTPLTPGDLVKNVLLRRAQEEGAPVVALYEKHWRHFDEDRIWQQNVGAGYTARPRLDFFLQQALTVLTSQSIPMTQVYDSFAAYLTATRGEITATEHLERISALSLTARRIFLAEEDDADRTLTAAARIRAMDFSTALPVLMVLLADPTRDRTDVAQAAVWLESFLVRRMVCGLNTGMYGLFFVDVMNAVAKAGCTSDAVRTILGRERSDSTRWPDDEEFGHAWRTYPLYRTLKRGRLNMILRALETSLRDPELTDPVAVPRTLTIEHILPRQWKPWWPLPAGADGAAAERRDEILHTIGNLTLVKRKLNEKLSNAPWNTGDAECKRAALRQHGMMRLNAMLGSCELWDEGAILDRSDHLLSQAIHIWPRPLSR</sequence>
<keyword evidence="4" id="KW-1185">Reference proteome</keyword>
<dbReference type="InterPro" id="IPR004919">
    <property type="entry name" value="GmrSD_N"/>
</dbReference>
<protein>
    <submittedName>
        <fullName evidence="3">DUF262 domain-containing protein</fullName>
    </submittedName>
</protein>
<evidence type="ECO:0000259" key="1">
    <source>
        <dbReference type="Pfam" id="PF03235"/>
    </source>
</evidence>